<dbReference type="STRING" id="309798.COPRO5265_1081"/>
<evidence type="ECO:0000313" key="5">
    <source>
        <dbReference type="EMBL" id="ACI18247.1"/>
    </source>
</evidence>
<evidence type="ECO:0000313" key="6">
    <source>
        <dbReference type="Proteomes" id="UP000001732"/>
    </source>
</evidence>
<dbReference type="Proteomes" id="UP000001732">
    <property type="component" value="Chromosome"/>
</dbReference>
<sequence length="261" mass="29672">MSDQHSCSYYIDSHAHLQDPAYDDDREDVLEKVRGELLSFAWVGYDIESSQKALQLRHPQEPVAVGVHPHNATGSLDVLKQYENMYQEANAVGEIGLDTVRSETALEDQLVWFRRQVEIALYFGKPIVIHEREAFPYVMEVLNKYGSIPVPVVLHCFSHGPNEALEALKKDFFISFAGNITYPKADSLRSALKMVPLDHLLLETDSPYLPPQVIRGKRNDPTYVKEVYKKAVEVTDMPMDELCQVICRNFAHVFGISLTFS</sequence>
<dbReference type="GO" id="GO:0046872">
    <property type="term" value="F:metal ion binding"/>
    <property type="evidence" value="ECO:0007669"/>
    <property type="project" value="UniProtKB-KW"/>
</dbReference>
<comment type="similarity">
    <text evidence="1">Belongs to the metallo-dependent hydrolases superfamily. TatD-type hydrolase family.</text>
</comment>
<dbReference type="KEGG" id="cpo:COPRO5265_1081"/>
<dbReference type="Pfam" id="PF01026">
    <property type="entry name" value="TatD_DNase"/>
    <property type="match status" value="1"/>
</dbReference>
<feature type="binding site" evidence="4">
    <location>
        <position position="205"/>
    </location>
    <ligand>
        <name>a divalent metal cation</name>
        <dbReference type="ChEBI" id="CHEBI:60240"/>
        <label>1</label>
    </ligand>
</feature>
<dbReference type="PANTHER" id="PTHR46124">
    <property type="entry name" value="D-AMINOACYL-TRNA DEACYLASE"/>
    <property type="match status" value="1"/>
</dbReference>
<dbReference type="CDD" id="cd01310">
    <property type="entry name" value="TatD_DNAse"/>
    <property type="match status" value="1"/>
</dbReference>
<keyword evidence="2 4" id="KW-0479">Metal-binding</keyword>
<dbReference type="InterPro" id="IPR018228">
    <property type="entry name" value="DNase_TatD-rel_CS"/>
</dbReference>
<reference evidence="6" key="1">
    <citation type="submission" date="2008-08" db="EMBL/GenBank/DDBJ databases">
        <title>The complete genome sequence of Coprothermobacter proteolyticus strain ATCC 5245 / DSM 5265 / BT.</title>
        <authorList>
            <person name="Dodson R.J."/>
            <person name="Durkin A.S."/>
            <person name="Wu M."/>
            <person name="Eisen J."/>
            <person name="Sutton G."/>
        </authorList>
    </citation>
    <scope>NUCLEOTIDE SEQUENCE [LARGE SCALE GENOMIC DNA]</scope>
    <source>
        <strain evidence="6">ATCC 35245 / DSM 5265 / OCM 4 / BT</strain>
    </source>
</reference>
<dbReference type="AlphaFoldDB" id="B5Y9E5"/>
<dbReference type="GO" id="GO:0004536">
    <property type="term" value="F:DNA nuclease activity"/>
    <property type="evidence" value="ECO:0007669"/>
    <property type="project" value="InterPro"/>
</dbReference>
<dbReference type="PANTHER" id="PTHR46124:SF2">
    <property type="entry name" value="D-AMINOACYL-TRNA DEACYLASE"/>
    <property type="match status" value="1"/>
</dbReference>
<evidence type="ECO:0000256" key="2">
    <source>
        <dbReference type="ARBA" id="ARBA00022723"/>
    </source>
</evidence>
<dbReference type="eggNOG" id="COG0084">
    <property type="taxonomic scope" value="Bacteria"/>
</dbReference>
<evidence type="ECO:0000256" key="3">
    <source>
        <dbReference type="ARBA" id="ARBA00022801"/>
    </source>
</evidence>
<protein>
    <submittedName>
        <fullName evidence="5">Deoxyribonuclease, TatD family</fullName>
    </submittedName>
</protein>
<dbReference type="PROSITE" id="PS01091">
    <property type="entry name" value="TATD_3"/>
    <property type="match status" value="1"/>
</dbReference>
<organism evidence="5 6">
    <name type="scientific">Coprothermobacter proteolyticus (strain ATCC 35245 / DSM 5265 / OCM 4 / BT)</name>
    <dbReference type="NCBI Taxonomy" id="309798"/>
    <lineage>
        <taxon>Bacteria</taxon>
        <taxon>Pseudomonadati</taxon>
        <taxon>Coprothermobacterota</taxon>
        <taxon>Coprothermobacteria</taxon>
        <taxon>Coprothermobacterales</taxon>
        <taxon>Coprothermobacteraceae</taxon>
        <taxon>Coprothermobacter</taxon>
    </lineage>
</organism>
<dbReference type="FunFam" id="3.20.20.140:FF:000005">
    <property type="entry name" value="TatD family hydrolase"/>
    <property type="match status" value="1"/>
</dbReference>
<dbReference type="HOGENOM" id="CLU_031506_4_0_9"/>
<dbReference type="InterPro" id="IPR001130">
    <property type="entry name" value="TatD-like"/>
</dbReference>
<dbReference type="Gene3D" id="3.20.20.140">
    <property type="entry name" value="Metal-dependent hydrolases"/>
    <property type="match status" value="1"/>
</dbReference>
<evidence type="ECO:0000256" key="4">
    <source>
        <dbReference type="PIRSR" id="PIRSR005902-1"/>
    </source>
</evidence>
<dbReference type="SUPFAM" id="SSF51556">
    <property type="entry name" value="Metallo-dependent hydrolases"/>
    <property type="match status" value="1"/>
</dbReference>
<reference evidence="5 6" key="2">
    <citation type="journal article" date="2014" name="Genome Announc.">
        <title>Complete Genome Sequence of Coprothermobacter proteolyticus DSM 5265.</title>
        <authorList>
            <person name="Alexiev A."/>
            <person name="Coil D.A."/>
            <person name="Badger J.H."/>
            <person name="Enticknap J."/>
            <person name="Ward N."/>
            <person name="Robb F.T."/>
            <person name="Eisen J.A."/>
        </authorList>
    </citation>
    <scope>NUCLEOTIDE SEQUENCE [LARGE SCALE GENOMIC DNA]</scope>
    <source>
        <strain evidence="6">ATCC 35245 / DSM 5265 / OCM 4 / BT</strain>
    </source>
</reference>
<keyword evidence="3" id="KW-0378">Hydrolase</keyword>
<feature type="binding site" evidence="4">
    <location>
        <position position="94"/>
    </location>
    <ligand>
        <name>a divalent metal cation</name>
        <dbReference type="ChEBI" id="CHEBI:60240"/>
        <label>1</label>
    </ligand>
</feature>
<dbReference type="GO" id="GO:0016788">
    <property type="term" value="F:hydrolase activity, acting on ester bonds"/>
    <property type="evidence" value="ECO:0007669"/>
    <property type="project" value="InterPro"/>
</dbReference>
<proteinExistence type="inferred from homology"/>
<dbReference type="OrthoDB" id="9810005at2"/>
<gene>
    <name evidence="5" type="ordered locus">COPRO5265_1081</name>
</gene>
<name>B5Y9E5_COPPD</name>
<feature type="binding site" evidence="4">
    <location>
        <position position="155"/>
    </location>
    <ligand>
        <name>a divalent metal cation</name>
        <dbReference type="ChEBI" id="CHEBI:60240"/>
        <label>2</label>
    </ligand>
</feature>
<dbReference type="EMBL" id="CP001145">
    <property type="protein sequence ID" value="ACI18247.1"/>
    <property type="molecule type" value="Genomic_DNA"/>
</dbReference>
<dbReference type="NCBIfam" id="TIGR00010">
    <property type="entry name" value="YchF/TatD family DNA exonuclease"/>
    <property type="match status" value="1"/>
</dbReference>
<keyword evidence="6" id="KW-1185">Reference proteome</keyword>
<dbReference type="InterPro" id="IPR015991">
    <property type="entry name" value="TatD/YcfH-like"/>
</dbReference>
<evidence type="ECO:0000256" key="1">
    <source>
        <dbReference type="ARBA" id="ARBA00009275"/>
    </source>
</evidence>
<dbReference type="PIRSF" id="PIRSF005902">
    <property type="entry name" value="DNase_TatD"/>
    <property type="match status" value="1"/>
</dbReference>
<dbReference type="GO" id="GO:0005829">
    <property type="term" value="C:cytosol"/>
    <property type="evidence" value="ECO:0007669"/>
    <property type="project" value="TreeGrafter"/>
</dbReference>
<feature type="binding site" evidence="4">
    <location>
        <position position="14"/>
    </location>
    <ligand>
        <name>a divalent metal cation</name>
        <dbReference type="ChEBI" id="CHEBI:60240"/>
        <label>1</label>
    </ligand>
</feature>
<dbReference type="InterPro" id="IPR032466">
    <property type="entry name" value="Metal_Hydrolase"/>
</dbReference>
<feature type="binding site" evidence="4">
    <location>
        <position position="16"/>
    </location>
    <ligand>
        <name>a divalent metal cation</name>
        <dbReference type="ChEBI" id="CHEBI:60240"/>
        <label>1</label>
    </ligand>
</feature>
<accession>B5Y9E5</accession>
<feature type="binding site" evidence="4">
    <location>
        <position position="130"/>
    </location>
    <ligand>
        <name>a divalent metal cation</name>
        <dbReference type="ChEBI" id="CHEBI:60240"/>
        <label>2</label>
    </ligand>
</feature>